<dbReference type="EC" id="3.1.3.48" evidence="4"/>
<dbReference type="InterPro" id="IPR019747">
    <property type="entry name" value="FERM_CS"/>
</dbReference>
<dbReference type="Pfam" id="PF00595">
    <property type="entry name" value="PDZ"/>
    <property type="match status" value="1"/>
</dbReference>
<dbReference type="SMART" id="SM00228">
    <property type="entry name" value="PDZ"/>
    <property type="match status" value="1"/>
</dbReference>
<dbReference type="InterPro" id="IPR011993">
    <property type="entry name" value="PH-like_dom_sf"/>
</dbReference>
<organism evidence="15 16">
    <name type="scientific">Spodoptera litura</name>
    <name type="common">Asian cotton leafworm</name>
    <dbReference type="NCBI Taxonomy" id="69820"/>
    <lineage>
        <taxon>Eukaryota</taxon>
        <taxon>Metazoa</taxon>
        <taxon>Ecdysozoa</taxon>
        <taxon>Arthropoda</taxon>
        <taxon>Hexapoda</taxon>
        <taxon>Insecta</taxon>
        <taxon>Pterygota</taxon>
        <taxon>Neoptera</taxon>
        <taxon>Endopterygota</taxon>
        <taxon>Lepidoptera</taxon>
        <taxon>Glossata</taxon>
        <taxon>Ditrysia</taxon>
        <taxon>Noctuoidea</taxon>
        <taxon>Noctuidae</taxon>
        <taxon>Amphipyrinae</taxon>
        <taxon>Spodoptera</taxon>
    </lineage>
</organism>
<dbReference type="InterPro" id="IPR041783">
    <property type="entry name" value="PTPN3/4_FERM_C"/>
</dbReference>
<dbReference type="SUPFAM" id="SSF54236">
    <property type="entry name" value="Ubiquitin-like"/>
    <property type="match status" value="1"/>
</dbReference>
<dbReference type="InterPro" id="IPR000242">
    <property type="entry name" value="PTP_cat"/>
</dbReference>
<dbReference type="SUPFAM" id="SSF47031">
    <property type="entry name" value="Second domain of FERM"/>
    <property type="match status" value="1"/>
</dbReference>
<comment type="subcellular location">
    <subcellularLocation>
        <location evidence="2">Cell junction</location>
    </subcellularLocation>
    <subcellularLocation>
        <location evidence="1">Cytoplasm</location>
        <location evidence="1">Cytoskeleton</location>
    </subcellularLocation>
</comment>
<evidence type="ECO:0000259" key="13">
    <source>
        <dbReference type="PROSITE" id="PS50057"/>
    </source>
</evidence>
<dbReference type="SMART" id="SM00404">
    <property type="entry name" value="PTPc_motif"/>
    <property type="match status" value="1"/>
</dbReference>
<keyword evidence="6" id="KW-0378">Hydrolase</keyword>
<dbReference type="InterPro" id="IPR019749">
    <property type="entry name" value="Band_41_domain"/>
</dbReference>
<dbReference type="PROSITE" id="PS00660">
    <property type="entry name" value="FERM_1"/>
    <property type="match status" value="1"/>
</dbReference>
<dbReference type="OrthoDB" id="5854685at2759"/>
<evidence type="ECO:0000256" key="5">
    <source>
        <dbReference type="ARBA" id="ARBA00022490"/>
    </source>
</evidence>
<feature type="domain" description="FERM" evidence="13">
    <location>
        <begin position="33"/>
        <end position="321"/>
    </location>
</feature>
<dbReference type="FunFam" id="2.30.29.30:FF:000002">
    <property type="entry name" value="Band 4.1-like protein 5 isoform 1"/>
    <property type="match status" value="1"/>
</dbReference>
<feature type="domain" description="PDZ" evidence="14">
    <location>
        <begin position="447"/>
        <end position="524"/>
    </location>
</feature>
<dbReference type="SMART" id="SM00295">
    <property type="entry name" value="B41"/>
    <property type="match status" value="1"/>
</dbReference>
<sequence>MIESVSRRAFSSSSGTYNVRASELARERKLNIFNVTVQFLDDTQQSFQIEKKAKGSVLLEQVYQHLELVEKDYFGLQFTENGSPPNATNSEITRWLDSTKSVKKQVGANAQFWLAVRFYPPEPSRLAEEYTRYLLCLQLRKLLLDGRMNAPKNTALLLASFTVQAELGDYNVSEHPPNYLSELCLLPKQNAEDERRIRELHKLHKGQSPADAEANFLEHAKRLDCYGVESHPAKDYNGKDIFIGVTSIGIVVFQNNIRVNTFSWSKIVKISFKKKQFFIQLKREPSESYDTVLGFNMRSSRAAKALWRCSVERHGFFRLRAPRRRALLAALGALAGLAAPTVPRTETMALEDARRSRSTNRSFVRRSSSRPRERSVGMSPASGMRGSRVTAHCEPAPRPAWGDLDRPSSDIIEGDFLERVLRIPLSYVDESESGSEGAESAECGGVRVRLEAGSDGLFGFNVRGGGAAPVLVSRVASRTRLQLQEGDQVISINGTDVDELTHEQVVQLIRNTRGVLTLVVKPNAVYAPEDPGAEEPEACFVPLFSEGDSRPEGDALEQSILLLGDGLASGNALKQYETLLRRLPDEPTNISKLPCNLNKNRYRDIAPYDSTRVILKNGPTGDYINASYINMEIPNSDTVLTYIATQGPLSTTVGDFWQMVWESESSLIVMLTVLTERGRAKCHQYWPKVGTTPLKATNDLTIFTNSEQNHGHYIRREMTIKESGGASRAVCQLQYTAWPDHGVPEDAAAFISFTQLCSQLRNRRPMIPTVVEPEEGEEERELDPPMVVHCSAGVGRTGALVLCEVALALAARRQPLYPLDLVRAMRAQRPMCIQNAVRTATRLATYIHTVRGGAGAGRAPPAALPARPRPRHARAATHVHTERGTYCDTPCDIHTYCTRWRWRWPRAASRSTRSTSSAPCARSDPCAYRTRYVLRHALRHTYILYEVALALAARRQPLYPLDLVRAMRAQRPMCIQNAVRTATRLATYIHTVRGGAGAGRAPPAALPARPRPRHARAATHVHTERGTYCDTPCDIHTYCTRWRWRWPRAASRSTRSTSSAPCARSDPCAYRTRYVLRHALRHTYILYEVALALAARRQPLYPLDLVRAMRAQRPMCIQNAVRTATRLATYIHTVRGGAGAGRAPPAALPARPRPRHARAATHVHTERGTYCDTPCDIHTYCTRWRWRWPRAASRSTRSTSSAPCARSDPCAYRTRYVLRHALRHTYILYEVALALAARRQPLYPLDLVRAMRAQRPMCIQNAVRTATRLATYIHTVRGGAGAGRAPPAALPARPRPRHARAATHVHTERGTYCDTPCDIHTYCTRWRWRWPRAASRSTRSTSSAPCARSDPCAYRTRYVLRHALRHTYILYEVALALAARRQPLYPLDLVRAMRAQRPMCIQNAVRTATRLATYIHTVRGGAGAGRAPPAALPARPRPRHARAATHVHTERGTYCDTPCDIHTYCTRWRWRWPRAASRSTRSTSSAPCARSDPCAYRTRYVLRHALRHTYILYEVALALAARRQPLYPLDLVRAMRAQRPMCIQNAVRTATRLATYIHTVRGGAGAGRAPPAALPARPRPRHARAATHVHTERESVQVRM</sequence>
<dbReference type="InterPro" id="IPR016130">
    <property type="entry name" value="Tyr_Pase_AS"/>
</dbReference>
<dbReference type="PROSITE" id="PS50057">
    <property type="entry name" value="FERM_3"/>
    <property type="match status" value="1"/>
</dbReference>
<evidence type="ECO:0000259" key="11">
    <source>
        <dbReference type="PROSITE" id="PS50055"/>
    </source>
</evidence>
<dbReference type="PROSITE" id="PS50106">
    <property type="entry name" value="PDZ"/>
    <property type="match status" value="1"/>
</dbReference>
<evidence type="ECO:0000256" key="9">
    <source>
        <dbReference type="ARBA" id="ARBA00023212"/>
    </source>
</evidence>
<dbReference type="SUPFAM" id="SSF50156">
    <property type="entry name" value="PDZ domain-like"/>
    <property type="match status" value="1"/>
</dbReference>
<name>A0A9J7J6M8_SPOLT</name>
<dbReference type="CTD" id="38059"/>
<dbReference type="SUPFAM" id="SSF52799">
    <property type="entry name" value="(Phosphotyrosine protein) phosphatases II"/>
    <property type="match status" value="1"/>
</dbReference>
<dbReference type="InterPro" id="IPR019748">
    <property type="entry name" value="FERM_central"/>
</dbReference>
<dbReference type="InterPro" id="IPR001478">
    <property type="entry name" value="PDZ"/>
</dbReference>
<keyword evidence="15" id="KW-1185">Reference proteome</keyword>
<feature type="domain" description="Tyrosine specific protein phosphatases" evidence="12">
    <location>
        <begin position="751"/>
        <end position="840"/>
    </location>
</feature>
<dbReference type="KEGG" id="sliu:111365000"/>
<evidence type="ECO:0000256" key="7">
    <source>
        <dbReference type="ARBA" id="ARBA00022912"/>
    </source>
</evidence>
<evidence type="ECO:0000256" key="3">
    <source>
        <dbReference type="ARBA" id="ARBA00009649"/>
    </source>
</evidence>
<dbReference type="InterPro" id="IPR000299">
    <property type="entry name" value="FERM_domain"/>
</dbReference>
<gene>
    <name evidence="16" type="primary">LOC111365000</name>
</gene>
<evidence type="ECO:0000256" key="4">
    <source>
        <dbReference type="ARBA" id="ARBA00013064"/>
    </source>
</evidence>
<dbReference type="InterPro" id="IPR036034">
    <property type="entry name" value="PDZ_sf"/>
</dbReference>
<evidence type="ECO:0000259" key="12">
    <source>
        <dbReference type="PROSITE" id="PS50056"/>
    </source>
</evidence>
<dbReference type="Pfam" id="PF09379">
    <property type="entry name" value="FERM_N"/>
    <property type="match status" value="1"/>
</dbReference>
<reference evidence="16" key="1">
    <citation type="submission" date="2025-08" db="UniProtKB">
        <authorList>
            <consortium name="RefSeq"/>
        </authorList>
    </citation>
    <scope>IDENTIFICATION</scope>
    <source>
        <strain evidence="16">Ishihara</strain>
        <tissue evidence="16">Whole body</tissue>
    </source>
</reference>
<dbReference type="InterPro" id="IPR003595">
    <property type="entry name" value="Tyr_Pase_cat"/>
</dbReference>
<keyword evidence="8" id="KW-0965">Cell junction</keyword>
<dbReference type="CDD" id="cd13189">
    <property type="entry name" value="FERM_C_PTPN4_PTPN3_like"/>
    <property type="match status" value="1"/>
</dbReference>
<dbReference type="GO" id="GO:0009887">
    <property type="term" value="P:animal organ morphogenesis"/>
    <property type="evidence" value="ECO:0007669"/>
    <property type="project" value="UniProtKB-ARBA"/>
</dbReference>
<evidence type="ECO:0000259" key="14">
    <source>
        <dbReference type="PROSITE" id="PS50106"/>
    </source>
</evidence>
<keyword evidence="7" id="KW-0904">Protein phosphatase</keyword>
<dbReference type="SMART" id="SM00194">
    <property type="entry name" value="PTPc"/>
    <property type="match status" value="1"/>
</dbReference>
<evidence type="ECO:0000256" key="2">
    <source>
        <dbReference type="ARBA" id="ARBA00004282"/>
    </source>
</evidence>
<feature type="region of interest" description="Disordered" evidence="10">
    <location>
        <begin position="348"/>
        <end position="391"/>
    </location>
</feature>
<dbReference type="InterPro" id="IPR018979">
    <property type="entry name" value="FERM_N"/>
</dbReference>
<evidence type="ECO:0000256" key="1">
    <source>
        <dbReference type="ARBA" id="ARBA00004245"/>
    </source>
</evidence>
<dbReference type="InterPro" id="IPR014352">
    <property type="entry name" value="FERM/acyl-CoA-bd_prot_sf"/>
</dbReference>
<dbReference type="Pfam" id="PF00102">
    <property type="entry name" value="Y_phosphatase"/>
    <property type="match status" value="1"/>
</dbReference>
<dbReference type="Gene3D" id="3.90.190.10">
    <property type="entry name" value="Protein tyrosine phosphatase superfamily"/>
    <property type="match status" value="1"/>
</dbReference>
<dbReference type="InterPro" id="IPR018980">
    <property type="entry name" value="FERM_PH-like_C"/>
</dbReference>
<dbReference type="PANTHER" id="PTHR45706">
    <property type="entry name" value="TYROSINE-PROTEIN PHOSPHATASE"/>
    <property type="match status" value="1"/>
</dbReference>
<dbReference type="GeneID" id="111365000"/>
<dbReference type="GO" id="GO:0071944">
    <property type="term" value="C:cell periphery"/>
    <property type="evidence" value="ECO:0007669"/>
    <property type="project" value="UniProtKB-ARBA"/>
</dbReference>
<dbReference type="Gene3D" id="2.30.42.10">
    <property type="match status" value="1"/>
</dbReference>
<dbReference type="Pfam" id="PF09380">
    <property type="entry name" value="FERM_C"/>
    <property type="match status" value="1"/>
</dbReference>
<dbReference type="InterPro" id="IPR035963">
    <property type="entry name" value="FERM_2"/>
</dbReference>
<evidence type="ECO:0000313" key="16">
    <source>
        <dbReference type="RefSeq" id="XP_022837857.1"/>
    </source>
</evidence>
<dbReference type="GO" id="GO:0070161">
    <property type="term" value="C:anchoring junction"/>
    <property type="evidence" value="ECO:0007669"/>
    <property type="project" value="UniProtKB-SubCell"/>
</dbReference>
<dbReference type="PANTHER" id="PTHR45706:SF4">
    <property type="entry name" value="TYROSINE-PROTEIN PHOSPHATASE"/>
    <property type="match status" value="1"/>
</dbReference>
<evidence type="ECO:0000256" key="8">
    <source>
        <dbReference type="ARBA" id="ARBA00022949"/>
    </source>
</evidence>
<proteinExistence type="inferred from homology"/>
<protein>
    <recommendedName>
        <fullName evidence="4">protein-tyrosine-phosphatase</fullName>
        <ecNumber evidence="4">3.1.3.48</ecNumber>
    </recommendedName>
</protein>
<dbReference type="PRINTS" id="PR00935">
    <property type="entry name" value="BAND41"/>
</dbReference>
<evidence type="ECO:0000256" key="10">
    <source>
        <dbReference type="SAM" id="MobiDB-lite"/>
    </source>
</evidence>
<dbReference type="RefSeq" id="XP_022837857.1">
    <property type="nucleotide sequence ID" value="XM_022982089.1"/>
</dbReference>
<dbReference type="Proteomes" id="UP000301870">
    <property type="component" value="Chromosome 6"/>
</dbReference>
<dbReference type="SUPFAM" id="SSF50729">
    <property type="entry name" value="PH domain-like"/>
    <property type="match status" value="1"/>
</dbReference>
<evidence type="ECO:0000256" key="6">
    <source>
        <dbReference type="ARBA" id="ARBA00022801"/>
    </source>
</evidence>
<comment type="similarity">
    <text evidence="3">Belongs to the protein-tyrosine phosphatase family. Non-receptor class subfamily.</text>
</comment>
<dbReference type="GO" id="GO:0048666">
    <property type="term" value="P:neuron development"/>
    <property type="evidence" value="ECO:0007669"/>
    <property type="project" value="UniProtKB-ARBA"/>
</dbReference>
<dbReference type="PROSITE" id="PS00661">
    <property type="entry name" value="FERM_2"/>
    <property type="match status" value="1"/>
</dbReference>
<accession>A0A9J7J6M8</accession>
<dbReference type="GO" id="GO:0004725">
    <property type="term" value="F:protein tyrosine phosphatase activity"/>
    <property type="evidence" value="ECO:0007669"/>
    <property type="project" value="UniProtKB-EC"/>
</dbReference>
<dbReference type="GO" id="GO:0016020">
    <property type="term" value="C:membrane"/>
    <property type="evidence" value="ECO:0007669"/>
    <property type="project" value="UniProtKB-ARBA"/>
</dbReference>
<dbReference type="PROSITE" id="PS50056">
    <property type="entry name" value="TYR_PHOSPHATASE_2"/>
    <property type="match status" value="1"/>
</dbReference>
<dbReference type="InterPro" id="IPR000387">
    <property type="entry name" value="Tyr_Pase_dom"/>
</dbReference>
<dbReference type="CDD" id="cd14473">
    <property type="entry name" value="FERM_B-lobe"/>
    <property type="match status" value="1"/>
</dbReference>
<feature type="domain" description="Tyrosine-protein phosphatase" evidence="11">
    <location>
        <begin position="572"/>
        <end position="835"/>
    </location>
</feature>
<dbReference type="PROSITE" id="PS50055">
    <property type="entry name" value="TYR_PHOSPHATASE_PTP"/>
    <property type="match status" value="1"/>
</dbReference>
<keyword evidence="9" id="KW-0206">Cytoskeleton</keyword>
<dbReference type="PROSITE" id="PS00383">
    <property type="entry name" value="TYR_PHOSPHATASE_1"/>
    <property type="match status" value="1"/>
</dbReference>
<dbReference type="Gene3D" id="2.30.29.30">
    <property type="entry name" value="Pleckstrin-homology domain (PH domain)/Phosphotyrosine-binding domain (PTB)"/>
    <property type="match status" value="1"/>
</dbReference>
<dbReference type="GO" id="GO:0005856">
    <property type="term" value="C:cytoskeleton"/>
    <property type="evidence" value="ECO:0007669"/>
    <property type="project" value="UniProtKB-SubCell"/>
</dbReference>
<dbReference type="SMART" id="SM01196">
    <property type="entry name" value="FERM_C"/>
    <property type="match status" value="1"/>
</dbReference>
<evidence type="ECO:0000313" key="15">
    <source>
        <dbReference type="Proteomes" id="UP000301870"/>
    </source>
</evidence>
<dbReference type="PRINTS" id="PR00700">
    <property type="entry name" value="PRTYPHPHTASE"/>
</dbReference>
<dbReference type="FunFam" id="1.20.80.10:FF:000003">
    <property type="entry name" value="Tyrosine-protein phosphatase non-receptor type 4"/>
    <property type="match status" value="1"/>
</dbReference>
<dbReference type="Pfam" id="PF00373">
    <property type="entry name" value="FERM_M"/>
    <property type="match status" value="1"/>
</dbReference>
<dbReference type="InterPro" id="IPR029021">
    <property type="entry name" value="Prot-tyrosine_phosphatase-like"/>
</dbReference>
<dbReference type="InterPro" id="IPR029071">
    <property type="entry name" value="Ubiquitin-like_domsf"/>
</dbReference>
<dbReference type="Gene3D" id="1.20.80.10">
    <property type="match status" value="1"/>
</dbReference>
<dbReference type="Gene3D" id="3.10.20.90">
    <property type="entry name" value="Phosphatidylinositol 3-kinase Catalytic Subunit, Chain A, domain 1"/>
    <property type="match status" value="1"/>
</dbReference>
<keyword evidence="5" id="KW-0963">Cytoplasm</keyword>